<dbReference type="EMBL" id="JAWDJW010004768">
    <property type="protein sequence ID" value="KAK3072048.1"/>
    <property type="molecule type" value="Genomic_DNA"/>
</dbReference>
<keyword evidence="2" id="KW-1185">Reference proteome</keyword>
<feature type="non-terminal residue" evidence="1">
    <location>
        <position position="192"/>
    </location>
</feature>
<dbReference type="Proteomes" id="UP001186974">
    <property type="component" value="Unassembled WGS sequence"/>
</dbReference>
<name>A0ACC3DGI0_9PEZI</name>
<proteinExistence type="predicted"/>
<organism evidence="1 2">
    <name type="scientific">Coniosporium uncinatum</name>
    <dbReference type="NCBI Taxonomy" id="93489"/>
    <lineage>
        <taxon>Eukaryota</taxon>
        <taxon>Fungi</taxon>
        <taxon>Dikarya</taxon>
        <taxon>Ascomycota</taxon>
        <taxon>Pezizomycotina</taxon>
        <taxon>Dothideomycetes</taxon>
        <taxon>Dothideomycetes incertae sedis</taxon>
        <taxon>Coniosporium</taxon>
    </lineage>
</organism>
<protein>
    <submittedName>
        <fullName evidence="1">Uncharacterized protein</fullName>
    </submittedName>
</protein>
<comment type="caution">
    <text evidence="1">The sequence shown here is derived from an EMBL/GenBank/DDBJ whole genome shotgun (WGS) entry which is preliminary data.</text>
</comment>
<reference evidence="1" key="1">
    <citation type="submission" date="2024-09" db="EMBL/GenBank/DDBJ databases">
        <title>Black Yeasts Isolated from many extreme environments.</title>
        <authorList>
            <person name="Coleine C."/>
            <person name="Stajich J.E."/>
            <person name="Selbmann L."/>
        </authorList>
    </citation>
    <scope>NUCLEOTIDE SEQUENCE</scope>
    <source>
        <strain evidence="1">CCFEE 5737</strain>
    </source>
</reference>
<accession>A0ACC3DGI0</accession>
<evidence type="ECO:0000313" key="1">
    <source>
        <dbReference type="EMBL" id="KAK3072048.1"/>
    </source>
</evidence>
<sequence length="192" mass="21479">MVIALLTQRRRKQLADRAQHVVLASATFDPDGRLLVTPEGLLPAQKITRQYNQRSFNDEFDVAHPVYQWLFRMTHNWAGVVDIVPAMRGHLRAMGSLKDSPRPGSPGSKLAFESEAEEDYSVIFREHFCVAAAELADHLHTSLPELGVLHTEIMMTGSLAAEFQQTKNILSRVRRGKGDVETGIVNPTMFGK</sequence>
<evidence type="ECO:0000313" key="2">
    <source>
        <dbReference type="Proteomes" id="UP001186974"/>
    </source>
</evidence>
<gene>
    <name evidence="1" type="ORF">LTS18_014718</name>
</gene>